<evidence type="ECO:0000313" key="4">
    <source>
        <dbReference type="Proteomes" id="UP000193067"/>
    </source>
</evidence>
<organism evidence="3 4">
    <name type="scientific">Trametes coccinea (strain BRFM310)</name>
    <name type="common">Pycnoporus coccineus</name>
    <dbReference type="NCBI Taxonomy" id="1353009"/>
    <lineage>
        <taxon>Eukaryota</taxon>
        <taxon>Fungi</taxon>
        <taxon>Dikarya</taxon>
        <taxon>Basidiomycota</taxon>
        <taxon>Agaricomycotina</taxon>
        <taxon>Agaricomycetes</taxon>
        <taxon>Polyporales</taxon>
        <taxon>Polyporaceae</taxon>
        <taxon>Trametes</taxon>
    </lineage>
</organism>
<feature type="domain" description="Thioredoxin" evidence="2">
    <location>
        <begin position="21"/>
        <end position="105"/>
    </location>
</feature>
<proteinExistence type="inferred from homology"/>
<keyword evidence="4" id="KW-1185">Reference proteome</keyword>
<dbReference type="EMBL" id="KZ084091">
    <property type="protein sequence ID" value="OSD06209.1"/>
    <property type="molecule type" value="Genomic_DNA"/>
</dbReference>
<dbReference type="PANTHER" id="PTHR12452">
    <property type="entry name" value="42-9-9 PROTEIN-RELATED"/>
    <property type="match status" value="1"/>
</dbReference>
<gene>
    <name evidence="3" type="ORF">PYCCODRAFT_1464869</name>
</gene>
<dbReference type="GO" id="GO:0005829">
    <property type="term" value="C:cytosol"/>
    <property type="evidence" value="ECO:0007669"/>
    <property type="project" value="TreeGrafter"/>
</dbReference>
<name>A0A1Y2IYH3_TRAC3</name>
<dbReference type="Pfam" id="PF06110">
    <property type="entry name" value="TXD17-like_Trx"/>
    <property type="match status" value="1"/>
</dbReference>
<accession>A0A1Y2IYH3</accession>
<dbReference type="AlphaFoldDB" id="A0A1Y2IYH3"/>
<dbReference type="PANTHER" id="PTHR12452:SF0">
    <property type="entry name" value="THIOREDOXIN DOMAIN-CONTAINING PROTEIN 17"/>
    <property type="match status" value="1"/>
</dbReference>
<reference evidence="3 4" key="1">
    <citation type="journal article" date="2015" name="Biotechnol. Biofuels">
        <title>Enhanced degradation of softwood versus hardwood by the white-rot fungus Pycnoporus coccineus.</title>
        <authorList>
            <person name="Couturier M."/>
            <person name="Navarro D."/>
            <person name="Chevret D."/>
            <person name="Henrissat B."/>
            <person name="Piumi F."/>
            <person name="Ruiz-Duenas F.J."/>
            <person name="Martinez A.T."/>
            <person name="Grigoriev I.V."/>
            <person name="Riley R."/>
            <person name="Lipzen A."/>
            <person name="Berrin J.G."/>
            <person name="Master E.R."/>
            <person name="Rosso M.N."/>
        </authorList>
    </citation>
    <scope>NUCLEOTIDE SEQUENCE [LARGE SCALE GENOMIC DNA]</scope>
    <source>
        <strain evidence="3 4">BRFM310</strain>
    </source>
</reference>
<dbReference type="OrthoDB" id="78947at2759"/>
<sequence>MPLKESPDPAEPSWLQGVTADFLIFYSSRDESGKLWCPDCVAVEEVVRATFGPPDGPSGVIVYVGQKPVWKTPSNPFRAGPWNISSIPTVIRTRDGARLVEGEISDRLPAFVRE</sequence>
<dbReference type="InterPro" id="IPR045108">
    <property type="entry name" value="TXNDC17-like"/>
</dbReference>
<evidence type="ECO:0000256" key="1">
    <source>
        <dbReference type="ARBA" id="ARBA00008987"/>
    </source>
</evidence>
<dbReference type="Proteomes" id="UP000193067">
    <property type="component" value="Unassembled WGS sequence"/>
</dbReference>
<dbReference type="SUPFAM" id="SSF52833">
    <property type="entry name" value="Thioredoxin-like"/>
    <property type="match status" value="1"/>
</dbReference>
<comment type="similarity">
    <text evidence="1">Belongs to the thioredoxin family.</text>
</comment>
<dbReference type="InterPro" id="IPR036249">
    <property type="entry name" value="Thioredoxin-like_sf"/>
</dbReference>
<dbReference type="GO" id="GO:0047134">
    <property type="term" value="F:protein-disulfide reductase [NAD(P)H] activity"/>
    <property type="evidence" value="ECO:0007669"/>
    <property type="project" value="InterPro"/>
</dbReference>
<dbReference type="InterPro" id="IPR010357">
    <property type="entry name" value="TXNDC17_dom"/>
</dbReference>
<dbReference type="Gene3D" id="3.40.30.10">
    <property type="entry name" value="Glutaredoxin"/>
    <property type="match status" value="1"/>
</dbReference>
<evidence type="ECO:0000313" key="3">
    <source>
        <dbReference type="EMBL" id="OSD06209.1"/>
    </source>
</evidence>
<evidence type="ECO:0000259" key="2">
    <source>
        <dbReference type="Pfam" id="PF06110"/>
    </source>
</evidence>
<protein>
    <recommendedName>
        <fullName evidence="2">Thioredoxin domain-containing protein</fullName>
    </recommendedName>
</protein>
<dbReference type="STRING" id="1353009.A0A1Y2IYH3"/>